<reference evidence="2 3" key="2">
    <citation type="submission" date="2008-04" db="EMBL/GenBank/DDBJ databases">
        <authorList>
            <person name="Fulton L."/>
            <person name="Clifton S."/>
            <person name="Fulton B."/>
            <person name="Xu J."/>
            <person name="Minx P."/>
            <person name="Pepin K.H."/>
            <person name="Johnson M."/>
            <person name="Thiruvilangam P."/>
            <person name="Bhonagiri V."/>
            <person name="Nash W.E."/>
            <person name="Mardis E.R."/>
            <person name="Wilson R.K."/>
        </authorList>
    </citation>
    <scope>NUCLEOTIDE SEQUENCE [LARGE SCALE GENOMIC DNA]</scope>
    <source>
        <strain evidence="2 3">DSM 17393</strain>
    </source>
</reference>
<feature type="region of interest" description="Disordered" evidence="1">
    <location>
        <begin position="23"/>
        <end position="74"/>
    </location>
</feature>
<proteinExistence type="predicted"/>
<evidence type="ECO:0000313" key="2">
    <source>
        <dbReference type="EMBL" id="EDV06391.1"/>
    </source>
</evidence>
<dbReference type="eggNOG" id="ENOG5033RMM">
    <property type="taxonomic scope" value="Bacteria"/>
</dbReference>
<dbReference type="Proteomes" id="UP000004596">
    <property type="component" value="Unassembled WGS sequence"/>
</dbReference>
<evidence type="ECO:0000313" key="3">
    <source>
        <dbReference type="Proteomes" id="UP000004596"/>
    </source>
</evidence>
<name>B3CAG2_9BACE</name>
<sequence length="188" mass="21712">MSDDSCIRSITKFKINKVMARKKKVEEEQPVTAEVVETKKKSSKKAPKTKMSAQKESIQETGVQEPIVKEENTKDSFKDKDYTIDELIDMLGPDIDCEDDTEFSLTEDTSSQEQEYIMEDMLATLDESSESDDEKCVSDEVLDNFDKALKGKGLGEDYFRKKKERLKEMELEHELHEFAIDEMLDEEN</sequence>
<evidence type="ECO:0000256" key="1">
    <source>
        <dbReference type="SAM" id="MobiDB-lite"/>
    </source>
</evidence>
<accession>B3CAG2</accession>
<protein>
    <submittedName>
        <fullName evidence="2">Uncharacterized protein</fullName>
    </submittedName>
</protein>
<comment type="caution">
    <text evidence="2">The sequence shown here is derived from an EMBL/GenBank/DDBJ whole genome shotgun (WGS) entry which is preliminary data.</text>
</comment>
<dbReference type="EMBL" id="ABJL02000007">
    <property type="protein sequence ID" value="EDV06391.1"/>
    <property type="molecule type" value="Genomic_DNA"/>
</dbReference>
<feature type="compositionally biased region" description="Polar residues" evidence="1">
    <location>
        <begin position="51"/>
        <end position="62"/>
    </location>
</feature>
<organism evidence="2 3">
    <name type="scientific">Bacteroides intestinalis DSM 17393</name>
    <dbReference type="NCBI Taxonomy" id="471870"/>
    <lineage>
        <taxon>Bacteria</taxon>
        <taxon>Pseudomonadati</taxon>
        <taxon>Bacteroidota</taxon>
        <taxon>Bacteroidia</taxon>
        <taxon>Bacteroidales</taxon>
        <taxon>Bacteroidaceae</taxon>
        <taxon>Bacteroides</taxon>
    </lineage>
</organism>
<gene>
    <name evidence="2" type="ORF">BACINT_01476</name>
</gene>
<reference evidence="2 3" key="1">
    <citation type="submission" date="2008-04" db="EMBL/GenBank/DDBJ databases">
        <title>Draft genome sequence of Bacteroides intestinalis (DSM 17393).</title>
        <authorList>
            <person name="Sudarsanam P."/>
            <person name="Ley R."/>
            <person name="Guruge J."/>
            <person name="Turnbaugh P.J."/>
            <person name="Mahowald M."/>
            <person name="Liep D."/>
            <person name="Gordon J."/>
        </authorList>
    </citation>
    <scope>NUCLEOTIDE SEQUENCE [LARGE SCALE GENOMIC DNA]</scope>
    <source>
        <strain evidence="2 3">DSM 17393</strain>
    </source>
</reference>
<dbReference type="AlphaFoldDB" id="B3CAG2"/>